<dbReference type="InterPro" id="IPR058652">
    <property type="entry name" value="VapC50_C"/>
</dbReference>
<dbReference type="EMBL" id="CP031163">
    <property type="protein sequence ID" value="AXH01085.1"/>
    <property type="molecule type" value="Genomic_DNA"/>
</dbReference>
<keyword evidence="3" id="KW-0614">Plasmid</keyword>
<gene>
    <name evidence="3" type="ORF">DVJ83_18555</name>
</gene>
<organism evidence="3 4">
    <name type="scientific">Deinococcus wulumuqiensis</name>
    <dbReference type="NCBI Taxonomy" id="980427"/>
    <lineage>
        <taxon>Bacteria</taxon>
        <taxon>Thermotogati</taxon>
        <taxon>Deinococcota</taxon>
        <taxon>Deinococci</taxon>
        <taxon>Deinococcales</taxon>
        <taxon>Deinococcaceae</taxon>
        <taxon>Deinococcus</taxon>
    </lineage>
</organism>
<feature type="domain" description="VapC50 C-terminal" evidence="2">
    <location>
        <begin position="129"/>
        <end position="168"/>
    </location>
</feature>
<evidence type="ECO:0000313" key="4">
    <source>
        <dbReference type="Proteomes" id="UP000253744"/>
    </source>
</evidence>
<dbReference type="InterPro" id="IPR002716">
    <property type="entry name" value="PIN_dom"/>
</dbReference>
<feature type="domain" description="PIN" evidence="1">
    <location>
        <begin position="6"/>
        <end position="112"/>
    </location>
</feature>
<evidence type="ECO:0000259" key="2">
    <source>
        <dbReference type="Pfam" id="PF26343"/>
    </source>
</evidence>
<evidence type="ECO:0000313" key="3">
    <source>
        <dbReference type="EMBL" id="AXH01085.1"/>
    </source>
</evidence>
<dbReference type="Pfam" id="PF13470">
    <property type="entry name" value="PIN_3"/>
    <property type="match status" value="1"/>
</dbReference>
<dbReference type="KEGG" id="dwu:DVJ83_18555"/>
<dbReference type="InterPro" id="IPR029060">
    <property type="entry name" value="PIN-like_dom_sf"/>
</dbReference>
<dbReference type="AlphaFoldDB" id="A0A345IN12"/>
<evidence type="ECO:0000259" key="1">
    <source>
        <dbReference type="Pfam" id="PF13470"/>
    </source>
</evidence>
<sequence>MNLSPRLFLDANVLYGDLLRNLLLRLAAERVCTVHWSAKVQEEWKRHLVDDAGYSAAVIERTQGRMEAAFPAASVSGYEKLMAELQLPDPDDRHVLAAAIQAEADILVTFNLKDFPESALPANLTAQHPDVVLTHLLTTNPEGCRATLNKLMASLKNPPMSLVEVLAT</sequence>
<proteinExistence type="predicted"/>
<dbReference type="Pfam" id="PF26343">
    <property type="entry name" value="VapC50_C"/>
    <property type="match status" value="1"/>
</dbReference>
<name>A0A345IN12_9DEIO</name>
<geneLocation type="plasmid" evidence="4">
    <name>pdrdi</name>
</geneLocation>
<accession>A0A345IN12</accession>
<reference evidence="3 4" key="1">
    <citation type="submission" date="2018-07" db="EMBL/GenBank/DDBJ databases">
        <title>Complete Genome and Methylome Analysis of Deinococcus wulumuqiensis NEB 479.</title>
        <authorList>
            <person name="Fomenkov A."/>
            <person name="Luyten Y."/>
            <person name="Vincze T."/>
            <person name="Anton B.P."/>
            <person name="Clark T."/>
            <person name="Roberts R.J."/>
            <person name="Morgan R.D."/>
        </authorList>
    </citation>
    <scope>NUCLEOTIDE SEQUENCE [LARGE SCALE GENOMIC DNA]</scope>
    <source>
        <strain evidence="3 4">NEB 479</strain>
        <plasmid evidence="4">Plasmid pdrdi</plasmid>
    </source>
</reference>
<protein>
    <submittedName>
        <fullName evidence="3">PIN domain-containing protein</fullName>
    </submittedName>
</protein>
<dbReference type="STRING" id="1288484.GCA_000348665_03218"/>
<dbReference type="Proteomes" id="UP000253744">
    <property type="component" value="Plasmid pDrdI"/>
</dbReference>
<dbReference type="SUPFAM" id="SSF88723">
    <property type="entry name" value="PIN domain-like"/>
    <property type="match status" value="1"/>
</dbReference>